<gene>
    <name evidence="2" type="ORF">DVA86_12205</name>
</gene>
<dbReference type="Proteomes" id="UP000254425">
    <property type="component" value="Chromosome"/>
</dbReference>
<reference evidence="2 3" key="1">
    <citation type="submission" date="2018-07" db="EMBL/GenBank/DDBJ databases">
        <title>Draft genome of the type strain Streptomyces armeniacus ATCC 15676.</title>
        <authorList>
            <person name="Labana P."/>
            <person name="Gosse J.T."/>
            <person name="Boddy C.N."/>
        </authorList>
    </citation>
    <scope>NUCLEOTIDE SEQUENCE [LARGE SCALE GENOMIC DNA]</scope>
    <source>
        <strain evidence="2 3">ATCC 15676</strain>
    </source>
</reference>
<feature type="region of interest" description="Disordered" evidence="1">
    <location>
        <begin position="1"/>
        <end position="38"/>
    </location>
</feature>
<feature type="compositionally biased region" description="Basic and acidic residues" evidence="1">
    <location>
        <begin position="20"/>
        <end position="38"/>
    </location>
</feature>
<dbReference type="KEGG" id="sarm:DVA86_12205"/>
<accession>A0A345XNT7</accession>
<organism evidence="2 3">
    <name type="scientific">Streptomyces armeniacus</name>
    <dbReference type="NCBI Taxonomy" id="83291"/>
    <lineage>
        <taxon>Bacteria</taxon>
        <taxon>Bacillati</taxon>
        <taxon>Actinomycetota</taxon>
        <taxon>Actinomycetes</taxon>
        <taxon>Kitasatosporales</taxon>
        <taxon>Streptomycetaceae</taxon>
        <taxon>Streptomyces</taxon>
    </lineage>
</organism>
<proteinExistence type="predicted"/>
<sequence length="81" mass="8908">MTPIHAPEATERNPGPDPVRNPEPDPVRTHTEVSRHRTSEGIVIWCRCTACGRLRALLVPDFPHVRPAAAGTRTLDCPGCF</sequence>
<dbReference type="RefSeq" id="WP_208878061.1">
    <property type="nucleotide sequence ID" value="NZ_CP031320.1"/>
</dbReference>
<name>A0A345XNT7_9ACTN</name>
<keyword evidence="3" id="KW-1185">Reference proteome</keyword>
<evidence type="ECO:0000313" key="3">
    <source>
        <dbReference type="Proteomes" id="UP000254425"/>
    </source>
</evidence>
<protein>
    <submittedName>
        <fullName evidence="2">Uncharacterized protein</fullName>
    </submittedName>
</protein>
<dbReference type="EMBL" id="CP031320">
    <property type="protein sequence ID" value="AXK33303.1"/>
    <property type="molecule type" value="Genomic_DNA"/>
</dbReference>
<evidence type="ECO:0000313" key="2">
    <source>
        <dbReference type="EMBL" id="AXK33303.1"/>
    </source>
</evidence>
<dbReference type="AlphaFoldDB" id="A0A345XNT7"/>
<evidence type="ECO:0000256" key="1">
    <source>
        <dbReference type="SAM" id="MobiDB-lite"/>
    </source>
</evidence>